<name>A0A168C783_CORDF</name>
<organism evidence="2 3">
    <name type="scientific">Akanthomyces lecanii RCEF 1005</name>
    <dbReference type="NCBI Taxonomy" id="1081108"/>
    <lineage>
        <taxon>Eukaryota</taxon>
        <taxon>Fungi</taxon>
        <taxon>Dikarya</taxon>
        <taxon>Ascomycota</taxon>
        <taxon>Pezizomycotina</taxon>
        <taxon>Sordariomycetes</taxon>
        <taxon>Hypocreomycetidae</taxon>
        <taxon>Hypocreales</taxon>
        <taxon>Cordycipitaceae</taxon>
        <taxon>Akanthomyces</taxon>
        <taxon>Cordyceps confragosa</taxon>
    </lineage>
</organism>
<dbReference type="EMBL" id="AZHF01000009">
    <property type="protein sequence ID" value="OAA71027.1"/>
    <property type="molecule type" value="Genomic_DNA"/>
</dbReference>
<dbReference type="AlphaFoldDB" id="A0A168C783"/>
<dbReference type="Proteomes" id="UP000076881">
    <property type="component" value="Unassembled WGS sequence"/>
</dbReference>
<proteinExistence type="predicted"/>
<protein>
    <submittedName>
        <fullName evidence="2">Uncharacterized protein</fullName>
    </submittedName>
</protein>
<evidence type="ECO:0000313" key="3">
    <source>
        <dbReference type="Proteomes" id="UP000076881"/>
    </source>
</evidence>
<accession>A0A168C783</accession>
<reference evidence="2 3" key="1">
    <citation type="journal article" date="2016" name="Genome Biol. Evol.">
        <title>Divergent and convergent evolution of fungal pathogenicity.</title>
        <authorList>
            <person name="Shang Y."/>
            <person name="Xiao G."/>
            <person name="Zheng P."/>
            <person name="Cen K."/>
            <person name="Zhan S."/>
            <person name="Wang C."/>
        </authorList>
    </citation>
    <scope>NUCLEOTIDE SEQUENCE [LARGE SCALE GENOMIC DNA]</scope>
    <source>
        <strain evidence="2 3">RCEF 1005</strain>
    </source>
</reference>
<evidence type="ECO:0000313" key="2">
    <source>
        <dbReference type="EMBL" id="OAA71027.1"/>
    </source>
</evidence>
<evidence type="ECO:0000256" key="1">
    <source>
        <dbReference type="SAM" id="MobiDB-lite"/>
    </source>
</evidence>
<keyword evidence="3" id="KW-1185">Reference proteome</keyword>
<comment type="caution">
    <text evidence="2">The sequence shown here is derived from an EMBL/GenBank/DDBJ whole genome shotgun (WGS) entry which is preliminary data.</text>
</comment>
<gene>
    <name evidence="2" type="ORF">LEL_09618</name>
</gene>
<sequence>MRNTGTAASSATAAPRHLAHQFVQCCSWLARGRKLLREHPHILSSQTRRLLERDAAWLLFPTASGGGPGPGAGATNQQHRDRAFGLIHAAVLLEMCAGRPRHELRQRIFALARACQKTCREHRARAEAIYLRVRGRWDEDQRTRGRAAAAARRHGAGGGGGRGIRVKFRRGNVALNYAQRDLDRAHLV</sequence>
<feature type="region of interest" description="Disordered" evidence="1">
    <location>
        <begin position="144"/>
        <end position="163"/>
    </location>
</feature>